<keyword evidence="10" id="KW-1185">Reference proteome</keyword>
<feature type="transmembrane region" description="Helical" evidence="8">
    <location>
        <begin position="103"/>
        <end position="123"/>
    </location>
</feature>
<evidence type="ECO:0000256" key="1">
    <source>
        <dbReference type="ARBA" id="ARBA00004651"/>
    </source>
</evidence>
<comment type="subcellular location">
    <subcellularLocation>
        <location evidence="1">Cell membrane</location>
        <topology evidence="1">Multi-pass membrane protein</topology>
    </subcellularLocation>
</comment>
<proteinExistence type="inferred from homology"/>
<evidence type="ECO:0000313" key="10">
    <source>
        <dbReference type="Proteomes" id="UP000682843"/>
    </source>
</evidence>
<feature type="transmembrane region" description="Helical" evidence="8">
    <location>
        <begin position="368"/>
        <end position="388"/>
    </location>
</feature>
<feature type="transmembrane region" description="Helical" evidence="8">
    <location>
        <begin position="215"/>
        <end position="241"/>
    </location>
</feature>
<dbReference type="InterPro" id="IPR018584">
    <property type="entry name" value="GT87"/>
</dbReference>
<feature type="transmembrane region" description="Helical" evidence="8">
    <location>
        <begin position="279"/>
        <end position="298"/>
    </location>
</feature>
<keyword evidence="4 8" id="KW-0812">Transmembrane</keyword>
<organism evidence="9 10">
    <name type="scientific">Tardiphaga alba</name>
    <dbReference type="NCBI Taxonomy" id="340268"/>
    <lineage>
        <taxon>Bacteria</taxon>
        <taxon>Pseudomonadati</taxon>
        <taxon>Pseudomonadota</taxon>
        <taxon>Alphaproteobacteria</taxon>
        <taxon>Hyphomicrobiales</taxon>
        <taxon>Nitrobacteraceae</taxon>
        <taxon>Tardiphaga</taxon>
    </lineage>
</organism>
<evidence type="ECO:0000256" key="6">
    <source>
        <dbReference type="ARBA" id="ARBA00023136"/>
    </source>
</evidence>
<feature type="transmembrane region" description="Helical" evidence="8">
    <location>
        <begin position="144"/>
        <end position="163"/>
    </location>
</feature>
<evidence type="ECO:0000256" key="7">
    <source>
        <dbReference type="ARBA" id="ARBA00024033"/>
    </source>
</evidence>
<gene>
    <name evidence="9" type="ORF">RPMA_21845</name>
</gene>
<reference evidence="9 10" key="1">
    <citation type="submission" date="2019-02" db="EMBL/GenBank/DDBJ databases">
        <title>Emended description of the genus Rhodopseudomonas and description of Rhodopseudomonas albus sp. nov., a non-phototrophic, heavy-metal-tolerant bacterium isolated from garden soil.</title>
        <authorList>
            <person name="Bao Z."/>
            <person name="Cao W.W."/>
            <person name="Sato Y."/>
            <person name="Nishizawa T."/>
            <person name="Zhao J."/>
            <person name="Guo Y."/>
            <person name="Ohta H."/>
        </authorList>
    </citation>
    <scope>NUCLEOTIDE SEQUENCE [LARGE SCALE GENOMIC DNA]</scope>
    <source>
        <strain evidence="9 10">SK50-23</strain>
    </source>
</reference>
<feature type="transmembrane region" description="Helical" evidence="8">
    <location>
        <begin position="21"/>
        <end position="40"/>
    </location>
</feature>
<evidence type="ECO:0000256" key="5">
    <source>
        <dbReference type="ARBA" id="ARBA00022989"/>
    </source>
</evidence>
<keyword evidence="6 8" id="KW-0472">Membrane</keyword>
<dbReference type="Proteomes" id="UP000682843">
    <property type="component" value="Chromosome"/>
</dbReference>
<keyword evidence="5 8" id="KW-1133">Transmembrane helix</keyword>
<evidence type="ECO:0000256" key="2">
    <source>
        <dbReference type="ARBA" id="ARBA00022475"/>
    </source>
</evidence>
<evidence type="ECO:0000313" key="9">
    <source>
        <dbReference type="EMBL" id="QUS41190.1"/>
    </source>
</evidence>
<evidence type="ECO:0000256" key="8">
    <source>
        <dbReference type="SAM" id="Phobius"/>
    </source>
</evidence>
<dbReference type="RefSeq" id="WP_211909795.1">
    <property type="nucleotide sequence ID" value="NZ_CP036498.1"/>
</dbReference>
<comment type="similarity">
    <text evidence="7">Belongs to the glycosyltransferase 87 family.</text>
</comment>
<name>A0ABX8AFU3_9BRAD</name>
<evidence type="ECO:0000256" key="3">
    <source>
        <dbReference type="ARBA" id="ARBA00022679"/>
    </source>
</evidence>
<keyword evidence="2" id="KW-1003">Cell membrane</keyword>
<keyword evidence="3" id="KW-0808">Transferase</keyword>
<feature type="transmembrane region" description="Helical" evidence="8">
    <location>
        <begin position="305"/>
        <end position="324"/>
    </location>
</feature>
<dbReference type="EMBL" id="CP036498">
    <property type="protein sequence ID" value="QUS41190.1"/>
    <property type="molecule type" value="Genomic_DNA"/>
</dbReference>
<sequence>MSGIWQQIISGAWLTAERIRAYSLILLTLGIVGFAAWFALANGGIDRNGKPLGTDFSNVYAAGTLIWQGKAADAYDPELQHAAEIAVFGGRDVPFYGWHYPPFFLAIAALVALVPYLWGLALWQITSFIAYCAALRAIVPRRETVLVASAFPAIFINIGHGHNGFLTTALLGGALVMLDRRPWLAGVLIGLIAYKPQFGVLIPLALLANRRWPTIAAATGTVIALVAISTLLFGTGIWHAFAESTAFTRDVVLEQGGTGWQKIQSIFSAARMWGADLPLAYAAQMLLAGSIAVSLIWLWRSDAAFALKAAALTIGSLLATPYVLDYDLTVLAVAIAFLARHGLDHGFHRGEVSILALTWIMPLLTRTVAGAIDLPLGLITMILLYVIVIRRAVADRMPSHHAPLAAN</sequence>
<evidence type="ECO:0000256" key="4">
    <source>
        <dbReference type="ARBA" id="ARBA00022692"/>
    </source>
</evidence>
<accession>A0ABX8AFU3</accession>
<dbReference type="Pfam" id="PF09594">
    <property type="entry name" value="GT87"/>
    <property type="match status" value="1"/>
</dbReference>
<feature type="transmembrane region" description="Helical" evidence="8">
    <location>
        <begin position="183"/>
        <end position="208"/>
    </location>
</feature>
<protein>
    <submittedName>
        <fullName evidence="9">DUF2029 domain-containing protein</fullName>
    </submittedName>
</protein>